<evidence type="ECO:0008006" key="3">
    <source>
        <dbReference type="Google" id="ProtNLM"/>
    </source>
</evidence>
<dbReference type="Gene3D" id="2.40.50.140">
    <property type="entry name" value="Nucleic acid-binding proteins"/>
    <property type="match status" value="1"/>
</dbReference>
<evidence type="ECO:0000313" key="1">
    <source>
        <dbReference type="EMBL" id="KAJ0190193.1"/>
    </source>
</evidence>
<sequence>MHVGDFTLISDLDVLKDMFTMKLRHVPNTYIYKFRNVLKEGEAYFIKNPNLAKMDKGKFQLTNQMQRLTFNRETTVTPCLDFSGSVVGFAFIDYHPIIVTTKFSK</sequence>
<evidence type="ECO:0000313" key="2">
    <source>
        <dbReference type="Proteomes" id="UP000235145"/>
    </source>
</evidence>
<dbReference type="EMBL" id="NBSK02000008">
    <property type="protein sequence ID" value="KAJ0190193.1"/>
    <property type="molecule type" value="Genomic_DNA"/>
</dbReference>
<dbReference type="InterPro" id="IPR012340">
    <property type="entry name" value="NA-bd_OB-fold"/>
</dbReference>
<reference evidence="1 2" key="1">
    <citation type="journal article" date="2017" name="Nat. Commun.">
        <title>Genome assembly with in vitro proximity ligation data and whole-genome triplication in lettuce.</title>
        <authorList>
            <person name="Reyes-Chin-Wo S."/>
            <person name="Wang Z."/>
            <person name="Yang X."/>
            <person name="Kozik A."/>
            <person name="Arikit S."/>
            <person name="Song C."/>
            <person name="Xia L."/>
            <person name="Froenicke L."/>
            <person name="Lavelle D.O."/>
            <person name="Truco M.J."/>
            <person name="Xia R."/>
            <person name="Zhu S."/>
            <person name="Xu C."/>
            <person name="Xu H."/>
            <person name="Xu X."/>
            <person name="Cox K."/>
            <person name="Korf I."/>
            <person name="Meyers B.C."/>
            <person name="Michelmore R.W."/>
        </authorList>
    </citation>
    <scope>NUCLEOTIDE SEQUENCE [LARGE SCALE GENOMIC DNA]</scope>
    <source>
        <strain evidence="2">cv. Salinas</strain>
        <tissue evidence="1">Seedlings</tissue>
    </source>
</reference>
<protein>
    <recommendedName>
        <fullName evidence="3">DUF223 domain-containing protein</fullName>
    </recommendedName>
</protein>
<dbReference type="AlphaFoldDB" id="A0A9R1UNP1"/>
<proteinExistence type="predicted"/>
<name>A0A9R1UNP1_LACSA</name>
<keyword evidence="2" id="KW-1185">Reference proteome</keyword>
<comment type="caution">
    <text evidence="1">The sequence shown here is derived from an EMBL/GenBank/DDBJ whole genome shotgun (WGS) entry which is preliminary data.</text>
</comment>
<accession>A0A9R1UNP1</accession>
<organism evidence="1 2">
    <name type="scientific">Lactuca sativa</name>
    <name type="common">Garden lettuce</name>
    <dbReference type="NCBI Taxonomy" id="4236"/>
    <lineage>
        <taxon>Eukaryota</taxon>
        <taxon>Viridiplantae</taxon>
        <taxon>Streptophyta</taxon>
        <taxon>Embryophyta</taxon>
        <taxon>Tracheophyta</taxon>
        <taxon>Spermatophyta</taxon>
        <taxon>Magnoliopsida</taxon>
        <taxon>eudicotyledons</taxon>
        <taxon>Gunneridae</taxon>
        <taxon>Pentapetalae</taxon>
        <taxon>asterids</taxon>
        <taxon>campanulids</taxon>
        <taxon>Asterales</taxon>
        <taxon>Asteraceae</taxon>
        <taxon>Cichorioideae</taxon>
        <taxon>Cichorieae</taxon>
        <taxon>Lactucinae</taxon>
        <taxon>Lactuca</taxon>
    </lineage>
</organism>
<gene>
    <name evidence="1" type="ORF">LSAT_V11C800407650</name>
</gene>
<dbReference type="Proteomes" id="UP000235145">
    <property type="component" value="Unassembled WGS sequence"/>
</dbReference>